<dbReference type="STRING" id="1314782.A0A165V3Y4"/>
<dbReference type="EMBL" id="KV425555">
    <property type="protein sequence ID" value="KZT29122.1"/>
    <property type="molecule type" value="Genomic_DNA"/>
</dbReference>
<dbReference type="GO" id="GO:0004672">
    <property type="term" value="F:protein kinase activity"/>
    <property type="evidence" value="ECO:0007669"/>
    <property type="project" value="InterPro"/>
</dbReference>
<feature type="domain" description="Protein kinase" evidence="1">
    <location>
        <begin position="1"/>
        <end position="329"/>
    </location>
</feature>
<dbReference type="InterPro" id="IPR000719">
    <property type="entry name" value="Prot_kinase_dom"/>
</dbReference>
<dbReference type="PROSITE" id="PS50011">
    <property type="entry name" value="PROTEIN_KINASE_DOM"/>
    <property type="match status" value="1"/>
</dbReference>
<dbReference type="GO" id="GO:0005524">
    <property type="term" value="F:ATP binding"/>
    <property type="evidence" value="ECO:0007669"/>
    <property type="project" value="InterPro"/>
</dbReference>
<reference evidence="2 3" key="1">
    <citation type="journal article" date="2016" name="Mol. Biol. Evol.">
        <title>Comparative Genomics of Early-Diverging Mushroom-Forming Fungi Provides Insights into the Origins of Lignocellulose Decay Capabilities.</title>
        <authorList>
            <person name="Nagy L.G."/>
            <person name="Riley R."/>
            <person name="Tritt A."/>
            <person name="Adam C."/>
            <person name="Daum C."/>
            <person name="Floudas D."/>
            <person name="Sun H."/>
            <person name="Yadav J.S."/>
            <person name="Pangilinan J."/>
            <person name="Larsson K.H."/>
            <person name="Matsuura K."/>
            <person name="Barry K."/>
            <person name="Labutti K."/>
            <person name="Kuo R."/>
            <person name="Ohm R.A."/>
            <person name="Bhattacharya S.S."/>
            <person name="Shirouzu T."/>
            <person name="Yoshinaga Y."/>
            <person name="Martin F.M."/>
            <person name="Grigoriev I.V."/>
            <person name="Hibbett D.S."/>
        </authorList>
    </citation>
    <scope>NUCLEOTIDE SEQUENCE [LARGE SCALE GENOMIC DNA]</scope>
    <source>
        <strain evidence="2 3">HHB14362 ss-1</strain>
    </source>
</reference>
<dbReference type="Proteomes" id="UP000076761">
    <property type="component" value="Unassembled WGS sequence"/>
</dbReference>
<dbReference type="InParanoid" id="A0A165V3Y4"/>
<dbReference type="SUPFAM" id="SSF56112">
    <property type="entry name" value="Protein kinase-like (PK-like)"/>
    <property type="match status" value="1"/>
</dbReference>
<dbReference type="AlphaFoldDB" id="A0A165V3Y4"/>
<organism evidence="2 3">
    <name type="scientific">Neolentinus lepideus HHB14362 ss-1</name>
    <dbReference type="NCBI Taxonomy" id="1314782"/>
    <lineage>
        <taxon>Eukaryota</taxon>
        <taxon>Fungi</taxon>
        <taxon>Dikarya</taxon>
        <taxon>Basidiomycota</taxon>
        <taxon>Agaricomycotina</taxon>
        <taxon>Agaricomycetes</taxon>
        <taxon>Gloeophyllales</taxon>
        <taxon>Gloeophyllaceae</taxon>
        <taxon>Neolentinus</taxon>
    </lineage>
</organism>
<gene>
    <name evidence="2" type="ORF">NEOLEDRAFT_1107902</name>
</gene>
<evidence type="ECO:0000259" key="1">
    <source>
        <dbReference type="PROSITE" id="PS50011"/>
    </source>
</evidence>
<protein>
    <recommendedName>
        <fullName evidence="1">Protein kinase domain-containing protein</fullName>
    </recommendedName>
</protein>
<dbReference type="SMART" id="SM00220">
    <property type="entry name" value="S_TKc"/>
    <property type="match status" value="1"/>
</dbReference>
<name>A0A165V3Y4_9AGAM</name>
<dbReference type="OrthoDB" id="5987198at2759"/>
<dbReference type="InterPro" id="IPR011009">
    <property type="entry name" value="Kinase-like_dom_sf"/>
</dbReference>
<dbReference type="Pfam" id="PF00069">
    <property type="entry name" value="Pkinase"/>
    <property type="match status" value="1"/>
</dbReference>
<keyword evidence="3" id="KW-1185">Reference proteome</keyword>
<proteinExistence type="predicted"/>
<dbReference type="Gene3D" id="1.10.510.10">
    <property type="entry name" value="Transferase(Phosphotransferase) domain 1"/>
    <property type="match status" value="1"/>
</dbReference>
<sequence length="329" mass="38224">MLRPRYHDNWCPSWEGTEKKWYRCEDGIHPWRVGVLDATRISDGSLVALKQVLKSRHPYEAEIGSFFSSEALVSDPKNYCIPLLEVLQVPDDEDLTLLVMPFLREYDSPHFDTVGEVVSFFSQIFEGLQFMHAHHVAHRDCDGRNIMMDGGHLYPKGFHPSDGDMKPDMSGMAEHYTRTQRPVKYYLVDFGISRRYKAEDLPIREPQIWGGDRTVPEFRKSDEPVDPFPTDVYYLGNMIRKDFLNRKSGFEFMEPLVADMVEDDPSKRPTMNEVVSRFEGIRKSLSSWKLRSRVGHQDELGFIEAYRSVAHWKRRFGYAARQTPAVPLP</sequence>
<evidence type="ECO:0000313" key="2">
    <source>
        <dbReference type="EMBL" id="KZT29122.1"/>
    </source>
</evidence>
<accession>A0A165V3Y4</accession>
<evidence type="ECO:0000313" key="3">
    <source>
        <dbReference type="Proteomes" id="UP000076761"/>
    </source>
</evidence>